<evidence type="ECO:0000313" key="1">
    <source>
        <dbReference type="EMBL" id="RDB30525.1"/>
    </source>
</evidence>
<comment type="caution">
    <text evidence="1">The sequence shown here is derived from an EMBL/GenBank/DDBJ whole genome shotgun (WGS) entry which is preliminary data.</text>
</comment>
<protein>
    <submittedName>
        <fullName evidence="1">Uncharacterized protein</fullName>
    </submittedName>
</protein>
<gene>
    <name evidence="1" type="ORF">Hypma_007187</name>
</gene>
<dbReference type="AlphaFoldDB" id="A0A369KCX8"/>
<accession>A0A369KCX8</accession>
<name>A0A369KCX8_HYPMA</name>
<keyword evidence="2" id="KW-1185">Reference proteome</keyword>
<sequence length="546" mass="62459">MSFQRLPGDVLLHVARNVDDRALANMAKTWNPMLSIVQSGQATREEVKLYLGESNLKESPRGRVLRSQNHRQFLDMLKQFSLGWSQLQWSTFGVHELLDGRSRMQWADGTEPMQPSFMGESGGCLYFVHNIPSSRHDGHYGGSQVTVFKPACQRTREAGFHKQHSIPYPVCAVAIDSTLGILALLTKPSSWGTITAYLLDMSNANMIASFQTNSDLNWYDDVKIVQFDIIGDMLGFALEYPLVPGAYLYLAKWQRSRETQIIYPFRVYENVEKPQHQWAIHNFVDSQFDQSTYPQYRPLHNVAYSGYQFVQSGVVLLIEQSERKGLWGTRLRRTTIPMNNTSSLLFKHPLLGLARHRGWEVTRVTFIPCVGPIEDANTARHAPFYFDPAERLVGVRYEYDLPHGTKSRSVELFDLNAIMRHEKESKDIPGRIEVPMDVNCEGFVLMGRRLLWVEHSATGEIIHMINFSHSALPRPQGHQVNPNDSTWITVTETRNIPGFGRAMETRMLSGRRGALRTVITHDSLMFLMKNAHDSHNRTLCAWVYEF</sequence>
<reference evidence="1" key="1">
    <citation type="submission" date="2018-04" db="EMBL/GenBank/DDBJ databases">
        <title>Whole genome sequencing of Hypsizygus marmoreus.</title>
        <authorList>
            <person name="Choi I.-G."/>
            <person name="Min B."/>
            <person name="Kim J.-G."/>
            <person name="Kim S."/>
            <person name="Oh Y.-L."/>
            <person name="Kong W.-S."/>
            <person name="Park H."/>
            <person name="Jeong J."/>
            <person name="Song E.-S."/>
        </authorList>
    </citation>
    <scope>NUCLEOTIDE SEQUENCE [LARGE SCALE GENOMIC DNA]</scope>
    <source>
        <strain evidence="1">51987-8</strain>
    </source>
</reference>
<dbReference type="EMBL" id="LUEZ02000005">
    <property type="protein sequence ID" value="RDB30525.1"/>
    <property type="molecule type" value="Genomic_DNA"/>
</dbReference>
<proteinExistence type="predicted"/>
<organism evidence="1 2">
    <name type="scientific">Hypsizygus marmoreus</name>
    <name type="common">White beech mushroom</name>
    <name type="synonym">Agaricus marmoreus</name>
    <dbReference type="NCBI Taxonomy" id="39966"/>
    <lineage>
        <taxon>Eukaryota</taxon>
        <taxon>Fungi</taxon>
        <taxon>Dikarya</taxon>
        <taxon>Basidiomycota</taxon>
        <taxon>Agaricomycotina</taxon>
        <taxon>Agaricomycetes</taxon>
        <taxon>Agaricomycetidae</taxon>
        <taxon>Agaricales</taxon>
        <taxon>Tricholomatineae</taxon>
        <taxon>Lyophyllaceae</taxon>
        <taxon>Hypsizygus</taxon>
    </lineage>
</organism>
<dbReference type="InParanoid" id="A0A369KCX8"/>
<evidence type="ECO:0000313" key="2">
    <source>
        <dbReference type="Proteomes" id="UP000076154"/>
    </source>
</evidence>
<dbReference type="Proteomes" id="UP000076154">
    <property type="component" value="Unassembled WGS sequence"/>
</dbReference>
<dbReference type="OrthoDB" id="10634849at2759"/>